<dbReference type="Proteomes" id="UP000831701">
    <property type="component" value="Chromosome 16"/>
</dbReference>
<accession>A0ACB8VZS5</accession>
<organism evidence="1 2">
    <name type="scientific">Scortum barcoo</name>
    <name type="common">barcoo grunter</name>
    <dbReference type="NCBI Taxonomy" id="214431"/>
    <lineage>
        <taxon>Eukaryota</taxon>
        <taxon>Metazoa</taxon>
        <taxon>Chordata</taxon>
        <taxon>Craniata</taxon>
        <taxon>Vertebrata</taxon>
        <taxon>Euteleostomi</taxon>
        <taxon>Actinopterygii</taxon>
        <taxon>Neopterygii</taxon>
        <taxon>Teleostei</taxon>
        <taxon>Neoteleostei</taxon>
        <taxon>Acanthomorphata</taxon>
        <taxon>Eupercaria</taxon>
        <taxon>Centrarchiformes</taxon>
        <taxon>Terapontoidei</taxon>
        <taxon>Terapontidae</taxon>
        <taxon>Scortum</taxon>
    </lineage>
</organism>
<proteinExistence type="predicted"/>
<protein>
    <submittedName>
        <fullName evidence="1">Uncharacterized protein</fullName>
    </submittedName>
</protein>
<evidence type="ECO:0000313" key="1">
    <source>
        <dbReference type="EMBL" id="KAI3361106.1"/>
    </source>
</evidence>
<evidence type="ECO:0000313" key="2">
    <source>
        <dbReference type="Proteomes" id="UP000831701"/>
    </source>
</evidence>
<reference evidence="1" key="1">
    <citation type="submission" date="2022-04" db="EMBL/GenBank/DDBJ databases">
        <title>Jade perch genome.</title>
        <authorList>
            <person name="Chao B."/>
        </authorList>
    </citation>
    <scope>NUCLEOTIDE SEQUENCE</scope>
    <source>
        <strain evidence="1">CB-2022</strain>
    </source>
</reference>
<dbReference type="EMBL" id="CM041546">
    <property type="protein sequence ID" value="KAI3361106.1"/>
    <property type="molecule type" value="Genomic_DNA"/>
</dbReference>
<name>A0ACB8VZS5_9TELE</name>
<comment type="caution">
    <text evidence="1">The sequence shown here is derived from an EMBL/GenBank/DDBJ whole genome shotgun (WGS) entry which is preliminary data.</text>
</comment>
<sequence length="776" mass="84317">MLVNVVVDFKRNVKPLPIRSPHREKKKKVKKYWDVPPPGFEHITPMQYKAMQAAGQIPATALLPTMTPDGLAVTPTPVPVVGSQMTRQARRLYVGNIPFGITEESMMDFFNAQMRLGGLTQAPGNPVLAVQINQDKNFAFLEFRSVDETTQAMAFDGIIFQGQSLKIRRPHDYQPLPGMSENPSVYVPGVVSTVVPDSAHKLFIGGLPNYLNDDQVKELLTSFGPLKAFNLVKDSATGLSKGYAFCEYVDVNLNDQAIAGLNGMQLGDKKLLVQRASVGSKNATLTSINQTPVTLQVPGLNSSVTQMGGLPTEVLCLMNMVAPEELLDDEEYEEIVEDVRDECSKYGQVKSIEIPRPVDGLEVPGTGKIFVEFMSVFDSQKAMQGLTGRKFANRVVVTKYCDPDAYHRRDFCSIVPIYICIAAPRCTKPSSRATDATLSALLFPEGADKTAACPGLPWGSPVEISMWSNFFVQQDEEGRIGVAGAGPGGGLGGMKGGRGQRRTHKMSDSQEGKIKLAFFVSIIGVTLTVLGMGTEFWVELAQPKNFSGNQTCQMAHYGLWKGCIRTLWVADIDPERTSCGPAELPGATPLHFNAPSAPFSPFTSPSPLCHPPSVFCCLSPSLAAPYVQCWAVESNCTYFKFFTSGENAVMFKKTTNKNLNLAAAILALLSLTMMVMGSICITMSLSKGVPFFLKPASFCFILSGVLVLLSVLIFHQSVLALLSSDHSIPLHHELSWSVACVGSAGAILIFGGFLFIILSLPFSPWQKCLPHKNSAT</sequence>
<gene>
    <name evidence="1" type="ORF">L3Q82_013306</name>
</gene>
<keyword evidence="2" id="KW-1185">Reference proteome</keyword>